<dbReference type="PROSITE" id="PS50893">
    <property type="entry name" value="ABC_TRANSPORTER_2"/>
    <property type="match status" value="1"/>
</dbReference>
<dbReference type="RefSeq" id="WP_034651057.1">
    <property type="nucleotide sequence ID" value="NZ_BCVB01000011.1"/>
</dbReference>
<organism evidence="5 6">
    <name type="scientific">Priestia megaterium (strain ATCC 14581 / DSM 32 / CCUG 1817 / JCM 2506 / NBRC 15308 / NCIMB 9376 / NCTC 10342 / NRRL B-14308 / VKM B-512 / Ford 19)</name>
    <name type="common">Bacillus megaterium</name>
    <dbReference type="NCBI Taxonomy" id="1348623"/>
    <lineage>
        <taxon>Bacteria</taxon>
        <taxon>Bacillati</taxon>
        <taxon>Bacillota</taxon>
        <taxon>Bacilli</taxon>
        <taxon>Bacillales</taxon>
        <taxon>Bacillaceae</taxon>
        <taxon>Priestia</taxon>
    </lineage>
</organism>
<dbReference type="PROSITE" id="PS00211">
    <property type="entry name" value="ABC_TRANSPORTER_1"/>
    <property type="match status" value="1"/>
</dbReference>
<evidence type="ECO:0000256" key="3">
    <source>
        <dbReference type="ARBA" id="ARBA00022840"/>
    </source>
</evidence>
<dbReference type="CDD" id="cd03257">
    <property type="entry name" value="ABC_NikE_OppD_transporters"/>
    <property type="match status" value="1"/>
</dbReference>
<dbReference type="GO" id="GO:0005524">
    <property type="term" value="F:ATP binding"/>
    <property type="evidence" value="ECO:0007669"/>
    <property type="project" value="UniProtKB-KW"/>
</dbReference>
<dbReference type="EMBL" id="CP009920">
    <property type="protein sequence ID" value="AJI21745.1"/>
    <property type="molecule type" value="Genomic_DNA"/>
</dbReference>
<keyword evidence="2" id="KW-0547">Nucleotide-binding</keyword>
<dbReference type="KEGG" id="bmeg:BG04_5370"/>
<evidence type="ECO:0000313" key="5">
    <source>
        <dbReference type="EMBL" id="AJI21745.1"/>
    </source>
</evidence>
<evidence type="ECO:0000256" key="1">
    <source>
        <dbReference type="ARBA" id="ARBA00022448"/>
    </source>
</evidence>
<protein>
    <submittedName>
        <fullName evidence="5">ABC transporter family protein</fullName>
    </submittedName>
</protein>
<dbReference type="InterPro" id="IPR027417">
    <property type="entry name" value="P-loop_NTPase"/>
</dbReference>
<dbReference type="SMART" id="SM00382">
    <property type="entry name" value="AAA"/>
    <property type="match status" value="1"/>
</dbReference>
<gene>
    <name evidence="5" type="ORF">BG04_5370</name>
</gene>
<dbReference type="SUPFAM" id="SSF52540">
    <property type="entry name" value="P-loop containing nucleoside triphosphate hydrolases"/>
    <property type="match status" value="1"/>
</dbReference>
<dbReference type="Pfam" id="PF00005">
    <property type="entry name" value="ABC_tran"/>
    <property type="match status" value="1"/>
</dbReference>
<keyword evidence="3" id="KW-0067">ATP-binding</keyword>
<evidence type="ECO:0000256" key="2">
    <source>
        <dbReference type="ARBA" id="ARBA00022741"/>
    </source>
</evidence>
<dbReference type="Proteomes" id="UP000031829">
    <property type="component" value="Chromosome"/>
</dbReference>
<sequence>MKEKSILHVTQLVKQYKDVKALNNVSLHIDKGECVGIVGESGSGKSTLVKSVLRLTEIQQGEVWFAEKPLHRLKGKKLQQARLGMQVVFQNPAASFNPKVKIIDSLLEPLRQQRTVPSFLSHVSRNEKELAFYLLETVGISAEYALNYPHELSGGQLQRVAIARAISVGPSLVLLDEPTASLDVTVQAKILNLLKDLQETFQLSYLFISHDLAAVKFMSSRMMVMQQGEVIDQFDRANLFDKNRHPYTKKLVRLFE</sequence>
<keyword evidence="1" id="KW-0813">Transport</keyword>
<name>A0A0B6A9U7_PRIM2</name>
<evidence type="ECO:0000259" key="4">
    <source>
        <dbReference type="PROSITE" id="PS50893"/>
    </source>
</evidence>
<dbReference type="GO" id="GO:0055085">
    <property type="term" value="P:transmembrane transport"/>
    <property type="evidence" value="ECO:0007669"/>
    <property type="project" value="UniProtKB-ARBA"/>
</dbReference>
<dbReference type="InterPro" id="IPR017871">
    <property type="entry name" value="ABC_transporter-like_CS"/>
</dbReference>
<evidence type="ECO:0000313" key="6">
    <source>
        <dbReference type="Proteomes" id="UP000031829"/>
    </source>
</evidence>
<dbReference type="PANTHER" id="PTHR43776">
    <property type="entry name" value="TRANSPORT ATP-BINDING PROTEIN"/>
    <property type="match status" value="1"/>
</dbReference>
<dbReference type="InterPro" id="IPR050319">
    <property type="entry name" value="ABC_transp_ATP-bind"/>
</dbReference>
<feature type="domain" description="ABC transporter" evidence="4">
    <location>
        <begin position="7"/>
        <end position="252"/>
    </location>
</feature>
<dbReference type="HOGENOM" id="CLU_000604_1_23_9"/>
<reference evidence="5 6" key="1">
    <citation type="journal article" date="2015" name="Genome Announc.">
        <title>Complete genome sequences for 35 biothreat assay-relevant bacillus species.</title>
        <authorList>
            <person name="Johnson S.L."/>
            <person name="Daligault H.E."/>
            <person name="Davenport K.W."/>
            <person name="Jaissle J."/>
            <person name="Frey K.G."/>
            <person name="Ladner J.T."/>
            <person name="Broomall S.M."/>
            <person name="Bishop-Lilly K.A."/>
            <person name="Bruce D.C."/>
            <person name="Gibbons H.S."/>
            <person name="Coyne S.R."/>
            <person name="Lo C.C."/>
            <person name="Meincke L."/>
            <person name="Munk A.C."/>
            <person name="Koroleva G.I."/>
            <person name="Rosenzweig C.N."/>
            <person name="Palacios G.F."/>
            <person name="Redden C.L."/>
            <person name="Minogue T.D."/>
            <person name="Chain P.S."/>
        </authorList>
    </citation>
    <scope>NUCLEOTIDE SEQUENCE [LARGE SCALE GENOMIC DNA]</scope>
    <source>
        <strain evidence="6">ATCC 14581 / DSM 32 / JCM 2506 / NBRC 15308 / NCIMB 9376 / NCTC 10342 / NRRL B-14308 / VKM B-512</strain>
    </source>
</reference>
<accession>A0A0B6A9U7</accession>
<proteinExistence type="predicted"/>
<dbReference type="Gene3D" id="3.40.50.300">
    <property type="entry name" value="P-loop containing nucleotide triphosphate hydrolases"/>
    <property type="match status" value="1"/>
</dbReference>
<dbReference type="InterPro" id="IPR003593">
    <property type="entry name" value="AAA+_ATPase"/>
</dbReference>
<dbReference type="AlphaFoldDB" id="A0A0B6A9U7"/>
<dbReference type="GO" id="GO:0016887">
    <property type="term" value="F:ATP hydrolysis activity"/>
    <property type="evidence" value="ECO:0007669"/>
    <property type="project" value="InterPro"/>
</dbReference>
<dbReference type="GeneID" id="93643318"/>
<dbReference type="InterPro" id="IPR003439">
    <property type="entry name" value="ABC_transporter-like_ATP-bd"/>
</dbReference>